<feature type="region of interest" description="Disordered" evidence="1">
    <location>
        <begin position="198"/>
        <end position="226"/>
    </location>
</feature>
<dbReference type="AlphaFoldDB" id="A0A1G7IB28"/>
<accession>A0A1G7IB28</accession>
<protein>
    <submittedName>
        <fullName evidence="2">Uncharacterized protein</fullName>
    </submittedName>
</protein>
<keyword evidence="3" id="KW-1185">Reference proteome</keyword>
<name>A0A1G7IB28_9ACTN</name>
<evidence type="ECO:0000313" key="2">
    <source>
        <dbReference type="EMBL" id="SDF09726.1"/>
    </source>
</evidence>
<reference evidence="3" key="1">
    <citation type="submission" date="2016-10" db="EMBL/GenBank/DDBJ databases">
        <authorList>
            <person name="Varghese N."/>
            <person name="Submissions S."/>
        </authorList>
    </citation>
    <scope>NUCLEOTIDE SEQUENCE [LARGE SCALE GENOMIC DNA]</scope>
    <source>
        <strain evidence="3">DSM 44268</strain>
    </source>
</reference>
<evidence type="ECO:0000313" key="3">
    <source>
        <dbReference type="Proteomes" id="UP000199406"/>
    </source>
</evidence>
<gene>
    <name evidence="2" type="ORF">SAMN05660662_1092</name>
</gene>
<dbReference type="EMBL" id="FNBT01000001">
    <property type="protein sequence ID" value="SDF09726.1"/>
    <property type="molecule type" value="Genomic_DNA"/>
</dbReference>
<dbReference type="Proteomes" id="UP000199406">
    <property type="component" value="Unassembled WGS sequence"/>
</dbReference>
<proteinExistence type="predicted"/>
<sequence length="268" mass="28565">MDSRAAVFTSSPQAVEVYQAGTWWRGELLGWRHDASGTCQMWVRVVVGGVEETAWIDLAALRLPEQQVSPVTAPNRIDSRVKQELPPAQAISAMRGRPLTIDAATTAALPMIRDEAPAPSVAGAAAVAPTVSVSRPAGRRRAPEDTDVQVAVAAEVAVPPGRHRADRDEGRHRAADTEIFAAIADQGDRDLVESATTAESRRAARPHVGAGWSVPQARSARPEESYGRSEVCAGRVDAEADLLTRPMRLGDLSASSRRPRVGNSVFGA</sequence>
<evidence type="ECO:0000256" key="1">
    <source>
        <dbReference type="SAM" id="MobiDB-lite"/>
    </source>
</evidence>
<organism evidence="2 3">
    <name type="scientific">Blastococcus aurantiacus</name>
    <dbReference type="NCBI Taxonomy" id="1550231"/>
    <lineage>
        <taxon>Bacteria</taxon>
        <taxon>Bacillati</taxon>
        <taxon>Actinomycetota</taxon>
        <taxon>Actinomycetes</taxon>
        <taxon>Geodermatophilales</taxon>
        <taxon>Geodermatophilaceae</taxon>
        <taxon>Blastococcus</taxon>
    </lineage>
</organism>